<feature type="region of interest" description="Disordered" evidence="1">
    <location>
        <begin position="15"/>
        <end position="44"/>
    </location>
</feature>
<sequence>MCIGLDSGAKLLPSGIHRQHISRRDSDAKIASPPQPTRKLKRKASFEDLRKQAAAATAYPVLLVLPK</sequence>
<dbReference type="HOGENOM" id="CLU_2813254_0_0_1"/>
<dbReference type="AlphaFoldDB" id="Q0TVE8"/>
<dbReference type="Proteomes" id="UP000001055">
    <property type="component" value="Unassembled WGS sequence"/>
</dbReference>
<dbReference type="GeneID" id="5983558"/>
<evidence type="ECO:0000313" key="2">
    <source>
        <dbReference type="EMBL" id="EAT76121.1"/>
    </source>
</evidence>
<dbReference type="RefSeq" id="XP_001806626.1">
    <property type="nucleotide sequence ID" value="XM_001806574.1"/>
</dbReference>
<dbReference type="InParanoid" id="Q0TVE8"/>
<dbReference type="KEGG" id="pno:SNOG_16516"/>
<evidence type="ECO:0000313" key="3">
    <source>
        <dbReference type="Proteomes" id="UP000001055"/>
    </source>
</evidence>
<dbReference type="EMBL" id="CH445373">
    <property type="protein sequence ID" value="EAT76121.1"/>
    <property type="molecule type" value="Genomic_DNA"/>
</dbReference>
<gene>
    <name evidence="2" type="ORF">SNOG_16516</name>
</gene>
<proteinExistence type="predicted"/>
<reference evidence="3" key="1">
    <citation type="journal article" date="2007" name="Plant Cell">
        <title>Dothideomycete-plant interactions illuminated by genome sequencing and EST analysis of the wheat pathogen Stagonospora nodorum.</title>
        <authorList>
            <person name="Hane J.K."/>
            <person name="Lowe R.G."/>
            <person name="Solomon P.S."/>
            <person name="Tan K.C."/>
            <person name="Schoch C.L."/>
            <person name="Spatafora J.W."/>
            <person name="Crous P.W."/>
            <person name="Kodira C."/>
            <person name="Birren B.W."/>
            <person name="Galagan J.E."/>
            <person name="Torriani S.F."/>
            <person name="McDonald B.A."/>
            <person name="Oliver R.P."/>
        </authorList>
    </citation>
    <scope>NUCLEOTIDE SEQUENCE [LARGE SCALE GENOMIC DNA]</scope>
    <source>
        <strain evidence="3">SN15 / ATCC MYA-4574 / FGSC 10173</strain>
    </source>
</reference>
<accession>Q0TVE8</accession>
<evidence type="ECO:0000256" key="1">
    <source>
        <dbReference type="SAM" id="MobiDB-lite"/>
    </source>
</evidence>
<organism evidence="2 3">
    <name type="scientific">Phaeosphaeria nodorum (strain SN15 / ATCC MYA-4574 / FGSC 10173)</name>
    <name type="common">Glume blotch fungus</name>
    <name type="synonym">Parastagonospora nodorum</name>
    <dbReference type="NCBI Taxonomy" id="321614"/>
    <lineage>
        <taxon>Eukaryota</taxon>
        <taxon>Fungi</taxon>
        <taxon>Dikarya</taxon>
        <taxon>Ascomycota</taxon>
        <taxon>Pezizomycotina</taxon>
        <taxon>Dothideomycetes</taxon>
        <taxon>Pleosporomycetidae</taxon>
        <taxon>Pleosporales</taxon>
        <taxon>Pleosporineae</taxon>
        <taxon>Phaeosphaeriaceae</taxon>
        <taxon>Parastagonospora</taxon>
    </lineage>
</organism>
<name>Q0TVE8_PHANO</name>
<protein>
    <submittedName>
        <fullName evidence="2">Uncharacterized protein</fullName>
    </submittedName>
</protein>